<reference evidence="3" key="1">
    <citation type="journal article" date="2021" name="G3 (Bethesda)">
        <title>Genome and transcriptome analysis of the beet armyworm Spodoptera exigua reveals targets for pest control. .</title>
        <authorList>
            <person name="Simon S."/>
            <person name="Breeschoten T."/>
            <person name="Jansen H.J."/>
            <person name="Dirks R.P."/>
            <person name="Schranz M.E."/>
            <person name="Ros V.I.D."/>
        </authorList>
    </citation>
    <scope>NUCLEOTIDE SEQUENCE</scope>
    <source>
        <strain evidence="3">TB_SE_WUR_2020</strain>
    </source>
</reference>
<dbReference type="Pfam" id="PF25298">
    <property type="entry name" value="Baculo_FP_2nd"/>
    <property type="match status" value="1"/>
</dbReference>
<dbReference type="InterPro" id="IPR004244">
    <property type="entry name" value="Transposase_22"/>
</dbReference>
<feature type="domain" description="FP protein C-terminal" evidence="2">
    <location>
        <begin position="274"/>
        <end position="326"/>
    </location>
</feature>
<dbReference type="Proteomes" id="UP000814243">
    <property type="component" value="Unassembled WGS sequence"/>
</dbReference>
<dbReference type="CDD" id="cd15489">
    <property type="entry name" value="PHD_SF"/>
    <property type="match status" value="1"/>
</dbReference>
<gene>
    <name evidence="3" type="ORF">HF086_000429</name>
</gene>
<dbReference type="PANTHER" id="PTHR11505">
    <property type="entry name" value="L1 TRANSPOSABLE ELEMENT-RELATED"/>
    <property type="match status" value="1"/>
</dbReference>
<proteinExistence type="predicted"/>
<protein>
    <recommendedName>
        <fullName evidence="2">FP protein C-terminal domain-containing protein</fullName>
    </recommendedName>
</protein>
<sequence>MNTHKCGSCEEPLSDGAHCTVCNQELHFRCAGITEAGYRKLGDRKLTWRCSSCKISATNLTSGKASQPVTPISSPTPVSDTQSIVLQEIRALALKLATLENMKEDIIALRNEFAEFKTTMANQYSEVMKEVTGKLNDMEQRIVKVERVQDQVEQLQARLDKLEEDSSNRDQWSRMNNIEVKGVPQTSNENLFEIIAKICAKVNYPVSKNQINFITRVPTSEKDRIKPIIVRFCQRYVKEDFIAASRYELKTSHLTPVTIGLIGNHKIFINDHLTIKNKMLLSKTKKTSAEMDFKYVWVKHAKIHVRKNDTSPILVIKSEKDLQKIT</sequence>
<dbReference type="EMBL" id="JACEFF010000052">
    <property type="protein sequence ID" value="KAH9645266.1"/>
    <property type="molecule type" value="Genomic_DNA"/>
</dbReference>
<keyword evidence="1" id="KW-0175">Coiled coil</keyword>
<dbReference type="InterPro" id="IPR011011">
    <property type="entry name" value="Znf_FYVE_PHD"/>
</dbReference>
<evidence type="ECO:0000256" key="1">
    <source>
        <dbReference type="SAM" id="Coils"/>
    </source>
</evidence>
<evidence type="ECO:0000313" key="3">
    <source>
        <dbReference type="EMBL" id="KAH9645266.1"/>
    </source>
</evidence>
<dbReference type="SUPFAM" id="SSF57903">
    <property type="entry name" value="FYVE/PHD zinc finger"/>
    <property type="match status" value="1"/>
</dbReference>
<evidence type="ECO:0000313" key="4">
    <source>
        <dbReference type="Proteomes" id="UP000814243"/>
    </source>
</evidence>
<dbReference type="Gene3D" id="3.30.40.10">
    <property type="entry name" value="Zinc/RING finger domain, C3HC4 (zinc finger)"/>
    <property type="match status" value="1"/>
</dbReference>
<name>A0A922MYT5_SPOEX</name>
<evidence type="ECO:0000259" key="2">
    <source>
        <dbReference type="Pfam" id="PF25298"/>
    </source>
</evidence>
<dbReference type="InterPro" id="IPR057251">
    <property type="entry name" value="FP_C"/>
</dbReference>
<dbReference type="InterPro" id="IPR013083">
    <property type="entry name" value="Znf_RING/FYVE/PHD"/>
</dbReference>
<dbReference type="Gene3D" id="1.20.120.330">
    <property type="entry name" value="Nucleotidyltransferases domain 2"/>
    <property type="match status" value="1"/>
</dbReference>
<feature type="coiled-coil region" evidence="1">
    <location>
        <begin position="92"/>
        <end position="165"/>
    </location>
</feature>
<accession>A0A922MYT5</accession>
<organism evidence="3 4">
    <name type="scientific">Spodoptera exigua</name>
    <name type="common">Beet armyworm</name>
    <name type="synonym">Noctua fulgens</name>
    <dbReference type="NCBI Taxonomy" id="7107"/>
    <lineage>
        <taxon>Eukaryota</taxon>
        <taxon>Metazoa</taxon>
        <taxon>Ecdysozoa</taxon>
        <taxon>Arthropoda</taxon>
        <taxon>Hexapoda</taxon>
        <taxon>Insecta</taxon>
        <taxon>Pterygota</taxon>
        <taxon>Neoptera</taxon>
        <taxon>Endopterygota</taxon>
        <taxon>Lepidoptera</taxon>
        <taxon>Glossata</taxon>
        <taxon>Ditrysia</taxon>
        <taxon>Noctuoidea</taxon>
        <taxon>Noctuidae</taxon>
        <taxon>Amphipyrinae</taxon>
        <taxon>Spodoptera</taxon>
    </lineage>
</organism>
<dbReference type="AlphaFoldDB" id="A0A922MYT5"/>
<comment type="caution">
    <text evidence="3">The sequence shown here is derived from an EMBL/GenBank/DDBJ whole genome shotgun (WGS) entry which is preliminary data.</text>
</comment>